<dbReference type="InterPro" id="IPR006059">
    <property type="entry name" value="SBP"/>
</dbReference>
<dbReference type="Proteomes" id="UP000008138">
    <property type="component" value="Chromosome"/>
</dbReference>
<evidence type="ECO:0000313" key="1">
    <source>
        <dbReference type="EMBL" id="AEA12338.1"/>
    </source>
</evidence>
<dbReference type="STRING" id="999630.TUZN_0852"/>
<evidence type="ECO:0000313" key="2">
    <source>
        <dbReference type="Proteomes" id="UP000008138"/>
    </source>
</evidence>
<keyword evidence="1" id="KW-0762">Sugar transport</keyword>
<dbReference type="PANTHER" id="PTHR43649:SF12">
    <property type="entry name" value="DIACETYLCHITOBIOSE BINDING PROTEIN DASA"/>
    <property type="match status" value="1"/>
</dbReference>
<dbReference type="PANTHER" id="PTHR43649">
    <property type="entry name" value="ARABINOSE-BINDING PROTEIN-RELATED"/>
    <property type="match status" value="1"/>
</dbReference>
<reference key="2">
    <citation type="submission" date="2011-03" db="EMBL/GenBank/DDBJ databases">
        <title>Complete genome sequence of the thermoacidophilic crenarchaeon Thermoproteus uzoniensis 768-20.</title>
        <authorList>
            <person name="Mardanov A.V."/>
            <person name="Gumerov V.M."/>
            <person name="Beletsky A.V."/>
            <person name="Prokofeva M.I."/>
            <person name="Bonch-Osmolovskaya E.A."/>
            <person name="Ravin N.V."/>
            <person name="Skryabin K.G."/>
        </authorList>
    </citation>
    <scope>NUCLEOTIDE SEQUENCE</scope>
    <source>
        <strain>768-20</strain>
    </source>
</reference>
<dbReference type="KEGG" id="tuz:TUZN_0852"/>
<keyword evidence="1" id="KW-0813">Transport</keyword>
<keyword evidence="2" id="KW-1185">Reference proteome</keyword>
<dbReference type="eggNOG" id="arCOG00151">
    <property type="taxonomic scope" value="Archaea"/>
</dbReference>
<gene>
    <name evidence="1" type="ordered locus">TUZN_0852</name>
</gene>
<sequence length="168" mass="18622">MRNNSREYDVMYFDEPWLYTFYTNGWLSPIGKTDLSGAPDLIAQLGYYKGELYAVPITGNFNFLFYNRAVIESVGENPPKSWDDVVRIAETVQQKIAPRTCGRSGNYPGGITSDVYLTVLLSLGGAMFDPRGRVAPVLDSNEAVEALKLIAYPANKAGHPKTTSWVNS</sequence>
<dbReference type="Pfam" id="PF01547">
    <property type="entry name" value="SBP_bac_1"/>
    <property type="match status" value="1"/>
</dbReference>
<reference evidence="1 2" key="1">
    <citation type="journal article" date="2011" name="J. Bacteriol.">
        <title>Complete genome sequence of the thermoacidophilic crenarchaeon Thermoproteus uzoniensis 768-20.</title>
        <authorList>
            <person name="Mardanov A.V."/>
            <person name="Gumerov V.M."/>
            <person name="Beletsky A.V."/>
            <person name="Prokofeva M.I."/>
            <person name="Bonch-Osmolovskaya E.A."/>
            <person name="Ravin N.V."/>
            <person name="Skryabin K.G."/>
        </authorList>
    </citation>
    <scope>NUCLEOTIDE SEQUENCE [LARGE SCALE GENOMIC DNA]</scope>
    <source>
        <strain evidence="1 2">768-20</strain>
    </source>
</reference>
<dbReference type="SUPFAM" id="SSF53850">
    <property type="entry name" value="Periplasmic binding protein-like II"/>
    <property type="match status" value="1"/>
</dbReference>
<dbReference type="EMBL" id="CP002590">
    <property type="protein sequence ID" value="AEA12338.1"/>
    <property type="molecule type" value="Genomic_DNA"/>
</dbReference>
<proteinExistence type="predicted"/>
<dbReference type="Gene3D" id="3.40.190.10">
    <property type="entry name" value="Periplasmic binding protein-like II"/>
    <property type="match status" value="2"/>
</dbReference>
<protein>
    <submittedName>
        <fullName evidence="1">ABC sugar transporter, periplasmic ligand binding protein</fullName>
    </submittedName>
</protein>
<name>F2L5G7_THEU7</name>
<organism evidence="1 2">
    <name type="scientific">Thermoproteus uzoniensis (strain 768-20)</name>
    <dbReference type="NCBI Taxonomy" id="999630"/>
    <lineage>
        <taxon>Archaea</taxon>
        <taxon>Thermoproteota</taxon>
        <taxon>Thermoprotei</taxon>
        <taxon>Thermoproteales</taxon>
        <taxon>Thermoproteaceae</taxon>
        <taxon>Thermoproteus</taxon>
    </lineage>
</organism>
<accession>F2L5G7</accession>
<dbReference type="AlphaFoldDB" id="F2L5G7"/>
<dbReference type="HOGENOM" id="CLU_1582985_0_0_2"/>
<dbReference type="InterPro" id="IPR050490">
    <property type="entry name" value="Bact_solute-bd_prot1"/>
</dbReference>